<dbReference type="SMART" id="SM00245">
    <property type="entry name" value="TSPc"/>
    <property type="match status" value="1"/>
</dbReference>
<evidence type="ECO:0000313" key="10">
    <source>
        <dbReference type="EMBL" id="MDI2090525.1"/>
    </source>
</evidence>
<feature type="domain" description="Tail specific protease" evidence="9">
    <location>
        <begin position="248"/>
        <end position="437"/>
    </location>
</feature>
<protein>
    <submittedName>
        <fullName evidence="10">S41 family peptidase</fullName>
    </submittedName>
</protein>
<dbReference type="SMART" id="SM00228">
    <property type="entry name" value="PDZ"/>
    <property type="match status" value="1"/>
</dbReference>
<evidence type="ECO:0000256" key="1">
    <source>
        <dbReference type="ARBA" id="ARBA00009179"/>
    </source>
</evidence>
<reference evidence="10" key="1">
    <citation type="submission" date="2023-05" db="EMBL/GenBank/DDBJ databases">
        <title>Whole genome sequence of Commensalibacter sp.</title>
        <authorList>
            <person name="Charoenyingcharoen P."/>
            <person name="Yukphan P."/>
        </authorList>
    </citation>
    <scope>NUCLEOTIDE SEQUENCE</scope>
    <source>
        <strain evidence="10">TBRC 16381</strain>
    </source>
</reference>
<accession>A0ABT6Q0A8</accession>
<dbReference type="Pfam" id="PF03572">
    <property type="entry name" value="Peptidase_S41"/>
    <property type="match status" value="1"/>
</dbReference>
<keyword evidence="2 5" id="KW-0645">Protease</keyword>
<dbReference type="NCBIfam" id="TIGR00225">
    <property type="entry name" value="prc"/>
    <property type="match status" value="1"/>
</dbReference>
<dbReference type="SUPFAM" id="SSF50156">
    <property type="entry name" value="PDZ domain-like"/>
    <property type="match status" value="1"/>
</dbReference>
<dbReference type="InterPro" id="IPR005151">
    <property type="entry name" value="Tail-specific_protease"/>
</dbReference>
<dbReference type="InterPro" id="IPR029045">
    <property type="entry name" value="ClpP/crotonase-like_dom_sf"/>
</dbReference>
<evidence type="ECO:0000256" key="2">
    <source>
        <dbReference type="ARBA" id="ARBA00022670"/>
    </source>
</evidence>
<evidence type="ECO:0000259" key="8">
    <source>
        <dbReference type="SMART" id="SM00228"/>
    </source>
</evidence>
<evidence type="ECO:0000256" key="4">
    <source>
        <dbReference type="ARBA" id="ARBA00022825"/>
    </source>
</evidence>
<feature type="chain" id="PRO_5046199262" evidence="7">
    <location>
        <begin position="25"/>
        <end position="518"/>
    </location>
</feature>
<comment type="caution">
    <text evidence="10">The sequence shown here is derived from an EMBL/GenBank/DDBJ whole genome shotgun (WGS) entry which is preliminary data.</text>
</comment>
<feature type="signal peptide" evidence="7">
    <location>
        <begin position="1"/>
        <end position="24"/>
    </location>
</feature>
<organism evidence="10 11">
    <name type="scientific">Commensalibacter oyaizuii</name>
    <dbReference type="NCBI Taxonomy" id="3043873"/>
    <lineage>
        <taxon>Bacteria</taxon>
        <taxon>Pseudomonadati</taxon>
        <taxon>Pseudomonadota</taxon>
        <taxon>Alphaproteobacteria</taxon>
        <taxon>Acetobacterales</taxon>
        <taxon>Acetobacteraceae</taxon>
    </lineage>
</organism>
<dbReference type="InterPro" id="IPR001478">
    <property type="entry name" value="PDZ"/>
</dbReference>
<keyword evidence="3 5" id="KW-0378">Hydrolase</keyword>
<dbReference type="InterPro" id="IPR004447">
    <property type="entry name" value="Peptidase_S41A"/>
</dbReference>
<feature type="domain" description="PDZ" evidence="8">
    <location>
        <begin position="175"/>
        <end position="246"/>
    </location>
</feature>
<evidence type="ECO:0000256" key="5">
    <source>
        <dbReference type="RuleBase" id="RU004404"/>
    </source>
</evidence>
<evidence type="ECO:0000259" key="9">
    <source>
        <dbReference type="SMART" id="SM00245"/>
    </source>
</evidence>
<evidence type="ECO:0000256" key="7">
    <source>
        <dbReference type="SAM" id="SignalP"/>
    </source>
</evidence>
<gene>
    <name evidence="10" type="ORF">QJV27_03880</name>
</gene>
<dbReference type="CDD" id="cd07560">
    <property type="entry name" value="Peptidase_S41_CPP"/>
    <property type="match status" value="1"/>
</dbReference>
<dbReference type="InterPro" id="IPR036034">
    <property type="entry name" value="PDZ_sf"/>
</dbReference>
<name>A0ABT6Q0A8_9PROT</name>
<dbReference type="Proteomes" id="UP001431634">
    <property type="component" value="Unassembled WGS sequence"/>
</dbReference>
<keyword evidence="11" id="KW-1185">Reference proteome</keyword>
<dbReference type="Gene3D" id="3.30.750.44">
    <property type="match status" value="1"/>
</dbReference>
<feature type="region of interest" description="Disordered" evidence="6">
    <location>
        <begin position="159"/>
        <end position="178"/>
    </location>
</feature>
<evidence type="ECO:0000256" key="6">
    <source>
        <dbReference type="SAM" id="MobiDB-lite"/>
    </source>
</evidence>
<dbReference type="EMBL" id="JASBAO010000001">
    <property type="protein sequence ID" value="MDI2090525.1"/>
    <property type="molecule type" value="Genomic_DNA"/>
</dbReference>
<dbReference type="SUPFAM" id="SSF52096">
    <property type="entry name" value="ClpP/crotonase"/>
    <property type="match status" value="1"/>
</dbReference>
<dbReference type="Gene3D" id="3.90.226.10">
    <property type="entry name" value="2-enoyl-CoA Hydratase, Chain A, domain 1"/>
    <property type="match status" value="1"/>
</dbReference>
<dbReference type="RefSeq" id="WP_281447660.1">
    <property type="nucleotide sequence ID" value="NZ_JASBAO010000001.1"/>
</dbReference>
<proteinExistence type="inferred from homology"/>
<dbReference type="Gene3D" id="2.30.42.10">
    <property type="match status" value="1"/>
</dbReference>
<keyword evidence="7" id="KW-0732">Signal</keyword>
<sequence length="518" mass="56170">MLLIIAFITAMSCSIALSQTPSSAQVSSKSFNKNTYINVIATALTFLQPRTLEEHTAKQLCLWGLSGLNAIDPAFSLKEEQNHLNLYQAQNLIYSAVLPPTPSPVAPDKIKQWSKIVVDMWSAAWDHSDIIRSAGEQGVIQAFFDELFDHMDPYSRYVGPSSASNDRDARDGGEASAGISVTKRGNSFIISSINTNGPAWDSGILVGQRLYKVDNKSTTKQSLDTVSKWLRGPENSSISLTVGFPRKKKIQTFHLKREAVPPATVFAFTSDNIIILKVTSFSTYTAEEISQYLDQATQDMKIKGLIIDLRGNRGGVLQQAITSAALLLNQGIAATTQGRNPDANHVWAVQGGDLTENVPIAVLVDGHTASAAEILAAALADHKRAVVIGSSTLGKGLVQTIAQLPDNSELFVTWSRVLAPLGWPIQGLGIIPQICTSRGQQFLDQQLANLKSIQASPSTYAQDVLASRKAKYPIPQKMLLRLRSACPSALGTDVDLDVAHTIILKPEIYKQAIDLIPN</sequence>
<dbReference type="Pfam" id="PF17820">
    <property type="entry name" value="PDZ_6"/>
    <property type="match status" value="1"/>
</dbReference>
<dbReference type="PANTHER" id="PTHR32060">
    <property type="entry name" value="TAIL-SPECIFIC PROTEASE"/>
    <property type="match status" value="1"/>
</dbReference>
<dbReference type="InterPro" id="IPR041489">
    <property type="entry name" value="PDZ_6"/>
</dbReference>
<keyword evidence="4 5" id="KW-0720">Serine protease</keyword>
<dbReference type="PANTHER" id="PTHR32060:SF22">
    <property type="entry name" value="CARBOXYL-TERMINAL-PROCESSING PEPTIDASE 3, CHLOROPLASTIC"/>
    <property type="match status" value="1"/>
</dbReference>
<evidence type="ECO:0000313" key="11">
    <source>
        <dbReference type="Proteomes" id="UP001431634"/>
    </source>
</evidence>
<comment type="similarity">
    <text evidence="1 5">Belongs to the peptidase S41A family.</text>
</comment>
<evidence type="ECO:0000256" key="3">
    <source>
        <dbReference type="ARBA" id="ARBA00022801"/>
    </source>
</evidence>